<sequence>MSANAISFGDDVPLNPVDAGTNLLVSGPTDAGLKSLVHRLIAPGEGEGLVSITTDSGDAFLRDQRQHGGAYDDDATGVVGCASSPGTPDELVRSVTGTADLSALSMEFSALSDDVGYQTDRLRSGLYSVSPLCESASDMRDVYRFLNSVVSRNRRSRGVFVCGIDPEANVGEFGSGENITKGISMVFQGHVELRDGATGPEIRVTGLDGQPDGWQSLD</sequence>
<dbReference type="AlphaFoldDB" id="A0A1I6IAG7"/>
<dbReference type="Proteomes" id="UP000243250">
    <property type="component" value="Unassembled WGS sequence"/>
</dbReference>
<dbReference type="EMBL" id="FOYS01000005">
    <property type="protein sequence ID" value="SFR63659.1"/>
    <property type="molecule type" value="Genomic_DNA"/>
</dbReference>
<gene>
    <name evidence="1" type="ORF">SAMN04488124_2936</name>
</gene>
<evidence type="ECO:0008006" key="3">
    <source>
        <dbReference type="Google" id="ProtNLM"/>
    </source>
</evidence>
<dbReference type="RefSeq" id="WP_089882307.1">
    <property type="nucleotide sequence ID" value="NZ_FOYS01000005.1"/>
</dbReference>
<protein>
    <recommendedName>
        <fullName evidence="3">RecA-superfamily ATPase, KaiC/GvpD/RAD55 family</fullName>
    </recommendedName>
</protein>
<reference evidence="2" key="1">
    <citation type="submission" date="2016-10" db="EMBL/GenBank/DDBJ databases">
        <authorList>
            <person name="Varghese N."/>
            <person name="Submissions S."/>
        </authorList>
    </citation>
    <scope>NUCLEOTIDE SEQUENCE [LARGE SCALE GENOMIC DNA]</scope>
    <source>
        <strain evidence="2">CGMCC 1.8711</strain>
    </source>
</reference>
<keyword evidence="2" id="KW-1185">Reference proteome</keyword>
<dbReference type="Pfam" id="PF24336">
    <property type="entry name" value="DUF7504"/>
    <property type="match status" value="1"/>
</dbReference>
<accession>A0A1I6IAG7</accession>
<evidence type="ECO:0000313" key="1">
    <source>
        <dbReference type="EMBL" id="SFR63659.1"/>
    </source>
</evidence>
<organism evidence="1 2">
    <name type="scientific">Halogeometricum limi</name>
    <dbReference type="NCBI Taxonomy" id="555875"/>
    <lineage>
        <taxon>Archaea</taxon>
        <taxon>Methanobacteriati</taxon>
        <taxon>Methanobacteriota</taxon>
        <taxon>Stenosarchaea group</taxon>
        <taxon>Halobacteria</taxon>
        <taxon>Halobacteriales</taxon>
        <taxon>Haloferacaceae</taxon>
        <taxon>Halogeometricum</taxon>
    </lineage>
</organism>
<dbReference type="OrthoDB" id="199953at2157"/>
<name>A0A1I6IAG7_9EURY</name>
<dbReference type="STRING" id="555875.SAMN04488124_2936"/>
<proteinExistence type="predicted"/>
<dbReference type="InterPro" id="IPR055927">
    <property type="entry name" value="DUF7504"/>
</dbReference>
<evidence type="ECO:0000313" key="2">
    <source>
        <dbReference type="Proteomes" id="UP000243250"/>
    </source>
</evidence>